<proteinExistence type="predicted"/>
<dbReference type="InterPro" id="IPR011195">
    <property type="entry name" value="UCP010256"/>
</dbReference>
<feature type="compositionally biased region" description="Polar residues" evidence="1">
    <location>
        <begin position="158"/>
        <end position="167"/>
    </location>
</feature>
<dbReference type="RefSeq" id="WP_249039172.1">
    <property type="nucleotide sequence ID" value="NZ_JACHEW010000024.1"/>
</dbReference>
<organism evidence="2 3">
    <name type="scientific">Deinococcus radiopugnans ATCC 19172</name>
    <dbReference type="NCBI Taxonomy" id="585398"/>
    <lineage>
        <taxon>Bacteria</taxon>
        <taxon>Thermotogati</taxon>
        <taxon>Deinococcota</taxon>
        <taxon>Deinococci</taxon>
        <taxon>Deinococcales</taxon>
        <taxon>Deinococcaceae</taxon>
        <taxon>Deinococcus</taxon>
    </lineage>
</organism>
<keyword evidence="3" id="KW-1185">Reference proteome</keyword>
<dbReference type="PANTHER" id="PTHR39338">
    <property type="entry name" value="BLL5662 PROTEIN-RELATED"/>
    <property type="match status" value="1"/>
</dbReference>
<name>A0ABR6NVU6_9DEIO</name>
<evidence type="ECO:0000313" key="3">
    <source>
        <dbReference type="Proteomes" id="UP000629870"/>
    </source>
</evidence>
<evidence type="ECO:0008006" key="4">
    <source>
        <dbReference type="Google" id="ProtNLM"/>
    </source>
</evidence>
<dbReference type="InterPro" id="IPR036465">
    <property type="entry name" value="vWFA_dom_sf"/>
</dbReference>
<evidence type="ECO:0000313" key="2">
    <source>
        <dbReference type="EMBL" id="MBB6018155.1"/>
    </source>
</evidence>
<feature type="compositionally biased region" description="Pro residues" evidence="1">
    <location>
        <begin position="88"/>
        <end position="97"/>
    </location>
</feature>
<gene>
    <name evidence="2" type="ORF">HNQ04_003432</name>
</gene>
<accession>A0ABR6NVU6</accession>
<dbReference type="Proteomes" id="UP000629870">
    <property type="component" value="Unassembled WGS sequence"/>
</dbReference>
<dbReference type="SUPFAM" id="SSF53300">
    <property type="entry name" value="vWA-like"/>
    <property type="match status" value="1"/>
</dbReference>
<dbReference type="PANTHER" id="PTHR39338:SF6">
    <property type="entry name" value="BLL5662 PROTEIN"/>
    <property type="match status" value="1"/>
</dbReference>
<dbReference type="EMBL" id="JACHEW010000024">
    <property type="protein sequence ID" value="MBB6018155.1"/>
    <property type="molecule type" value="Genomic_DNA"/>
</dbReference>
<dbReference type="Gene3D" id="3.40.50.410">
    <property type="entry name" value="von Willebrand factor, type A domain"/>
    <property type="match status" value="1"/>
</dbReference>
<dbReference type="PIRSF" id="PIRSF010256">
    <property type="entry name" value="CoxE_vWa"/>
    <property type="match status" value="1"/>
</dbReference>
<sequence>MTAPFPETSLPAELSAKITSFVIRLRVRHGFLVGPGEAGDALRAAGVVDVLSKRQLRDALRAVLIARPEQARVFDHEFNTFFRAGGSPTPPELPPLLPETQAPGTEQDTETTPKKQQDGEGQAPAPAPPEPGEAPELTTVQAQPQSESKDNPDDSGGDVQTIQTRLSPNAGAGGEVRAEEGELRELLRAAAALIQAVELGRSRRLKPLLRGPKLDARRTLRAAARTAGDPAVLRWLGRPRRSPRFLLVLDGSRSMGRDATLLLRFAQALSLRTRRVEVYAFSTGLRRLTPYLHQALPGQPLSLPDLGEAWGGGTRIGENLLQLARQERERVGRDTLVLILSDGLDTGEPEVLERALRDLKARAGRLIWLSPLAALPGYQPVQRAIKAALPYLDALLPAGGMEDLQRLGQRLRRGGRALLPPP</sequence>
<dbReference type="Pfam" id="PF05762">
    <property type="entry name" value="VWA_CoxE"/>
    <property type="match status" value="1"/>
</dbReference>
<reference evidence="2 3" key="1">
    <citation type="submission" date="2020-08" db="EMBL/GenBank/DDBJ databases">
        <title>Genomic Encyclopedia of Type Strains, Phase IV (KMG-IV): sequencing the most valuable type-strain genomes for metagenomic binning, comparative biology and taxonomic classification.</title>
        <authorList>
            <person name="Goeker M."/>
        </authorList>
    </citation>
    <scope>NUCLEOTIDE SEQUENCE [LARGE SCALE GENOMIC DNA]</scope>
    <source>
        <strain evidence="2 3">DSM 12027</strain>
    </source>
</reference>
<feature type="region of interest" description="Disordered" evidence="1">
    <location>
        <begin position="83"/>
        <end position="177"/>
    </location>
</feature>
<evidence type="ECO:0000256" key="1">
    <source>
        <dbReference type="SAM" id="MobiDB-lite"/>
    </source>
</evidence>
<protein>
    <recommendedName>
        <fullName evidence="4">VWA domain-containing protein</fullName>
    </recommendedName>
</protein>
<dbReference type="InterPro" id="IPR008912">
    <property type="entry name" value="Uncharacterised_CoxE"/>
</dbReference>
<comment type="caution">
    <text evidence="2">The sequence shown here is derived from an EMBL/GenBank/DDBJ whole genome shotgun (WGS) entry which is preliminary data.</text>
</comment>
<dbReference type="CDD" id="cd00198">
    <property type="entry name" value="vWFA"/>
    <property type="match status" value="1"/>
</dbReference>